<dbReference type="InterPro" id="IPR002410">
    <property type="entry name" value="Peptidase_S33"/>
</dbReference>
<evidence type="ECO:0000313" key="4">
    <source>
        <dbReference type="EMBL" id="OLY84980.1"/>
    </source>
</evidence>
<dbReference type="Proteomes" id="UP000187455">
    <property type="component" value="Unassembled WGS sequence"/>
</dbReference>
<dbReference type="InterPro" id="IPR000073">
    <property type="entry name" value="AB_hydrolase_1"/>
</dbReference>
<dbReference type="PANTHER" id="PTHR43248:SF2">
    <property type="entry name" value="PROLYL AMINOPEPTIDASE"/>
    <property type="match status" value="1"/>
</dbReference>
<evidence type="ECO:0000256" key="2">
    <source>
        <dbReference type="ARBA" id="ARBA00022801"/>
    </source>
</evidence>
<dbReference type="SUPFAM" id="SSF53474">
    <property type="entry name" value="alpha/beta-Hydrolases"/>
    <property type="match status" value="1"/>
</dbReference>
<dbReference type="GO" id="GO:0008233">
    <property type="term" value="F:peptidase activity"/>
    <property type="evidence" value="ECO:0007669"/>
    <property type="project" value="InterPro"/>
</dbReference>
<proteinExistence type="inferred from homology"/>
<dbReference type="GO" id="GO:0006508">
    <property type="term" value="P:proteolysis"/>
    <property type="evidence" value="ECO:0007669"/>
    <property type="project" value="InterPro"/>
</dbReference>
<evidence type="ECO:0000313" key="5">
    <source>
        <dbReference type="Proteomes" id="UP000187455"/>
    </source>
</evidence>
<sequence>MPDTTIHELDRSDIESYVIPGGKVYNRFFQCPLDYEHPEGERIQVYVRHLVPPGKIDMHKSPFLLYLQAIYIFSLHPKNYFFEFGGPGFQSPNHSNLSGGWVGIMLAQGYQILLLDQRGTGLSTAINSSSKVLGLPSIEEQVKYMTNFRADSIVRDCEYIRKILVAGRDTKQESANSPSSKFTLLGQSFGGFCITTYLSFLNHPEGIEKAIITGGVPPLTSNPVDIYSKLIPRVALRNKLYYQMYNADIARVRRIVKYLDENTVYLPGNSIDAGDANPNKKSGNILTPKRFQQLGISFGSSVGFSAVHKIILNMENDLNLNNKLSFKTLNEFEQFFSFDTNVIYAILHESIYCNGSASGASNWACDRAISGSVQNSALFDYESALSCSDQPIYFFGEMIFPWMTRDIYGTELSRFGELAEALAKYDKWKPLYNIEALNNNIVPVVAVSYYDDPYVDLDFSIECADNIKGCQLWITNEYLHK</sequence>
<accession>A0A1R0H717</accession>
<protein>
    <submittedName>
        <fullName evidence="4">Proline iminopeptidase</fullName>
    </submittedName>
</protein>
<dbReference type="InterPro" id="IPR051601">
    <property type="entry name" value="Serine_prot/Carboxylest_S33"/>
</dbReference>
<evidence type="ECO:0000259" key="3">
    <source>
        <dbReference type="Pfam" id="PF00561"/>
    </source>
</evidence>
<keyword evidence="2" id="KW-0378">Hydrolase</keyword>
<dbReference type="OrthoDB" id="1898734at2759"/>
<dbReference type="STRING" id="133383.A0A1R0H717"/>
<dbReference type="Pfam" id="PF00561">
    <property type="entry name" value="Abhydrolase_1"/>
    <property type="match status" value="1"/>
</dbReference>
<dbReference type="InterPro" id="IPR029058">
    <property type="entry name" value="AB_hydrolase_fold"/>
</dbReference>
<organism evidence="4 5">
    <name type="scientific">Smittium mucronatum</name>
    <dbReference type="NCBI Taxonomy" id="133383"/>
    <lineage>
        <taxon>Eukaryota</taxon>
        <taxon>Fungi</taxon>
        <taxon>Fungi incertae sedis</taxon>
        <taxon>Zoopagomycota</taxon>
        <taxon>Kickxellomycotina</taxon>
        <taxon>Harpellomycetes</taxon>
        <taxon>Harpellales</taxon>
        <taxon>Legeriomycetaceae</taxon>
        <taxon>Smittium</taxon>
    </lineage>
</organism>
<name>A0A1R0H717_9FUNG</name>
<reference evidence="4 5" key="1">
    <citation type="journal article" date="2016" name="Mol. Biol. Evol.">
        <title>Genome-Wide Survey of Gut Fungi (Harpellales) Reveals the First Horizontally Transferred Ubiquitin Gene from a Mosquito Host.</title>
        <authorList>
            <person name="Wang Y."/>
            <person name="White M.M."/>
            <person name="Kvist S."/>
            <person name="Moncalvo J.M."/>
        </authorList>
    </citation>
    <scope>NUCLEOTIDE SEQUENCE [LARGE SCALE GENOMIC DNA]</scope>
    <source>
        <strain evidence="4 5">ALG-7-W6</strain>
    </source>
</reference>
<dbReference type="Gene3D" id="3.40.50.1820">
    <property type="entry name" value="alpha/beta hydrolase"/>
    <property type="match status" value="1"/>
</dbReference>
<feature type="domain" description="AB hydrolase-1" evidence="3">
    <location>
        <begin position="101"/>
        <end position="225"/>
    </location>
</feature>
<comment type="similarity">
    <text evidence="1">Belongs to the peptidase S33 family.</text>
</comment>
<dbReference type="AlphaFoldDB" id="A0A1R0H717"/>
<dbReference type="PANTHER" id="PTHR43248">
    <property type="entry name" value="2-SUCCINYL-6-HYDROXY-2,4-CYCLOHEXADIENE-1-CARBOXYLATE SYNTHASE"/>
    <property type="match status" value="1"/>
</dbReference>
<keyword evidence="5" id="KW-1185">Reference proteome</keyword>
<dbReference type="PRINTS" id="PR00793">
    <property type="entry name" value="PROAMNOPTASE"/>
</dbReference>
<comment type="caution">
    <text evidence="4">The sequence shown here is derived from an EMBL/GenBank/DDBJ whole genome shotgun (WGS) entry which is preliminary data.</text>
</comment>
<dbReference type="EMBL" id="LSSL01000282">
    <property type="protein sequence ID" value="OLY84980.1"/>
    <property type="molecule type" value="Genomic_DNA"/>
</dbReference>
<gene>
    <name evidence="4" type="ORF">AYI68_g845</name>
</gene>
<evidence type="ECO:0000256" key="1">
    <source>
        <dbReference type="ARBA" id="ARBA00010088"/>
    </source>
</evidence>